<feature type="signal peptide" evidence="3">
    <location>
        <begin position="1"/>
        <end position="21"/>
    </location>
</feature>
<dbReference type="Gene3D" id="2.160.10.10">
    <property type="entry name" value="Hexapeptide repeat proteins"/>
    <property type="match status" value="2"/>
</dbReference>
<feature type="compositionally biased region" description="Basic residues" evidence="1">
    <location>
        <begin position="194"/>
        <end position="209"/>
    </location>
</feature>
<dbReference type="InterPro" id="IPR000873">
    <property type="entry name" value="AMP-dep_synth/lig_dom"/>
</dbReference>
<protein>
    <submittedName>
        <fullName evidence="5">Phosphopantetheine binding protein</fullName>
    </submittedName>
</protein>
<reference evidence="5 6" key="1">
    <citation type="submission" date="2024-03" db="EMBL/GenBank/DDBJ databases">
        <title>Aureococcus anophagefferens CCMP1851 and Kratosvirus quantuckense: Draft genome of a second virus-susceptible host strain in the model system.</title>
        <authorList>
            <person name="Chase E."/>
            <person name="Truchon A.R."/>
            <person name="Schepens W."/>
            <person name="Wilhelm S.W."/>
        </authorList>
    </citation>
    <scope>NUCLEOTIDE SEQUENCE [LARGE SCALE GENOMIC DNA]</scope>
    <source>
        <strain evidence="5 6">CCMP1851</strain>
    </source>
</reference>
<evidence type="ECO:0000256" key="2">
    <source>
        <dbReference type="SAM" id="Phobius"/>
    </source>
</evidence>
<feature type="compositionally biased region" description="Low complexity" evidence="1">
    <location>
        <begin position="416"/>
        <end position="428"/>
    </location>
</feature>
<dbReference type="PANTHER" id="PTHR45527:SF1">
    <property type="entry name" value="FATTY ACID SYNTHASE"/>
    <property type="match status" value="1"/>
</dbReference>
<feature type="compositionally biased region" description="Basic residues" evidence="1">
    <location>
        <begin position="56"/>
        <end position="65"/>
    </location>
</feature>
<feature type="region of interest" description="Disordered" evidence="1">
    <location>
        <begin position="390"/>
        <end position="456"/>
    </location>
</feature>
<feature type="region of interest" description="Disordered" evidence="1">
    <location>
        <begin position="92"/>
        <end position="163"/>
    </location>
</feature>
<evidence type="ECO:0000313" key="5">
    <source>
        <dbReference type="EMBL" id="KAK7249329.1"/>
    </source>
</evidence>
<feature type="compositionally biased region" description="Low complexity" evidence="1">
    <location>
        <begin position="118"/>
        <end position="129"/>
    </location>
</feature>
<dbReference type="EMBL" id="JBBJCI010000080">
    <property type="protein sequence ID" value="KAK7249329.1"/>
    <property type="molecule type" value="Genomic_DNA"/>
</dbReference>
<organism evidence="5 6">
    <name type="scientific">Aureococcus anophagefferens</name>
    <name type="common">Harmful bloom alga</name>
    <dbReference type="NCBI Taxonomy" id="44056"/>
    <lineage>
        <taxon>Eukaryota</taxon>
        <taxon>Sar</taxon>
        <taxon>Stramenopiles</taxon>
        <taxon>Ochrophyta</taxon>
        <taxon>Pelagophyceae</taxon>
        <taxon>Pelagomonadales</taxon>
        <taxon>Pelagomonadaceae</taxon>
        <taxon>Aureococcus</taxon>
    </lineage>
</organism>
<dbReference type="PANTHER" id="PTHR45527">
    <property type="entry name" value="NONRIBOSOMAL PEPTIDE SYNTHETASE"/>
    <property type="match status" value="1"/>
</dbReference>
<dbReference type="InterPro" id="IPR011004">
    <property type="entry name" value="Trimer_LpxA-like_sf"/>
</dbReference>
<dbReference type="SUPFAM" id="SSF47336">
    <property type="entry name" value="ACP-like"/>
    <property type="match status" value="1"/>
</dbReference>
<accession>A0ABR1G8Q0</accession>
<dbReference type="SUPFAM" id="SSF56801">
    <property type="entry name" value="Acetyl-CoA synthetase-like"/>
    <property type="match status" value="1"/>
</dbReference>
<feature type="domain" description="Carrier" evidence="4">
    <location>
        <begin position="863"/>
        <end position="939"/>
    </location>
</feature>
<dbReference type="Gene3D" id="1.10.1200.10">
    <property type="entry name" value="ACP-like"/>
    <property type="match status" value="1"/>
</dbReference>
<feature type="compositionally biased region" description="Basic and acidic residues" evidence="1">
    <location>
        <begin position="390"/>
        <end position="399"/>
    </location>
</feature>
<dbReference type="InterPro" id="IPR045851">
    <property type="entry name" value="AMP-bd_C_sf"/>
</dbReference>
<dbReference type="InterPro" id="IPR036736">
    <property type="entry name" value="ACP-like_sf"/>
</dbReference>
<evidence type="ECO:0000259" key="4">
    <source>
        <dbReference type="PROSITE" id="PS50075"/>
    </source>
</evidence>
<proteinExistence type="predicted"/>
<feature type="compositionally biased region" description="Basic residues" evidence="1">
    <location>
        <begin position="432"/>
        <end position="446"/>
    </location>
</feature>
<dbReference type="InterPro" id="IPR042099">
    <property type="entry name" value="ANL_N_sf"/>
</dbReference>
<evidence type="ECO:0000313" key="6">
    <source>
        <dbReference type="Proteomes" id="UP001363151"/>
    </source>
</evidence>
<feature type="transmembrane region" description="Helical" evidence="2">
    <location>
        <begin position="1514"/>
        <end position="1539"/>
    </location>
</feature>
<dbReference type="InterPro" id="IPR009081">
    <property type="entry name" value="PP-bd_ACP"/>
</dbReference>
<feature type="region of interest" description="Disordered" evidence="1">
    <location>
        <begin position="837"/>
        <end position="858"/>
    </location>
</feature>
<evidence type="ECO:0000256" key="1">
    <source>
        <dbReference type="SAM" id="MobiDB-lite"/>
    </source>
</evidence>
<dbReference type="Pfam" id="PF00550">
    <property type="entry name" value="PP-binding"/>
    <property type="match status" value="1"/>
</dbReference>
<dbReference type="Gene3D" id="3.30.300.30">
    <property type="match status" value="1"/>
</dbReference>
<feature type="region of interest" description="Disordered" evidence="1">
    <location>
        <begin position="191"/>
        <end position="211"/>
    </location>
</feature>
<feature type="transmembrane region" description="Helical" evidence="2">
    <location>
        <begin position="1470"/>
        <end position="1488"/>
    </location>
</feature>
<evidence type="ECO:0000256" key="3">
    <source>
        <dbReference type="SAM" id="SignalP"/>
    </source>
</evidence>
<gene>
    <name evidence="5" type="ORF">SO694_00047288</name>
</gene>
<feature type="chain" id="PRO_5046072771" evidence="3">
    <location>
        <begin position="22"/>
        <end position="1726"/>
    </location>
</feature>
<dbReference type="Gene3D" id="3.30.559.30">
    <property type="entry name" value="Nonribosomal peptide synthetase, condensation domain"/>
    <property type="match status" value="1"/>
</dbReference>
<feature type="compositionally biased region" description="Basic residues" evidence="1">
    <location>
        <begin position="100"/>
        <end position="117"/>
    </location>
</feature>
<dbReference type="SUPFAM" id="SSF51161">
    <property type="entry name" value="Trimeric LpxA-like enzymes"/>
    <property type="match status" value="2"/>
</dbReference>
<dbReference type="Pfam" id="PF00501">
    <property type="entry name" value="AMP-binding"/>
    <property type="match status" value="1"/>
</dbReference>
<feature type="region of interest" description="Disordered" evidence="1">
    <location>
        <begin position="44"/>
        <end position="69"/>
    </location>
</feature>
<dbReference type="Proteomes" id="UP001363151">
    <property type="component" value="Unassembled WGS sequence"/>
</dbReference>
<comment type="caution">
    <text evidence="5">The sequence shown here is derived from an EMBL/GenBank/DDBJ whole genome shotgun (WGS) entry which is preliminary data.</text>
</comment>
<feature type="transmembrane region" description="Helical" evidence="2">
    <location>
        <begin position="1559"/>
        <end position="1577"/>
    </location>
</feature>
<name>A0ABR1G8Q0_AURAN</name>
<dbReference type="PROSITE" id="PS50075">
    <property type="entry name" value="CARRIER"/>
    <property type="match status" value="1"/>
</dbReference>
<dbReference type="Gene3D" id="3.40.50.12780">
    <property type="entry name" value="N-terminal domain of ligase-like"/>
    <property type="match status" value="1"/>
</dbReference>
<keyword evidence="6" id="KW-1185">Reference proteome</keyword>
<feature type="compositionally biased region" description="Basic and acidic residues" evidence="1">
    <location>
        <begin position="145"/>
        <end position="154"/>
    </location>
</feature>
<sequence>MEALPLLLFSAIDAVVQFGAAVYCTDARGAGALGLLTRRWHGGSAEAQSRSVPRGARARAARARPARPPVDAKPWAAALADAPPLLELATEFPRAPRRADRARRARRPRRLPRRRPAARGLGARPGALRALRRGRARRLRPRRAARAEETKEAGDAPPGDDAWAPVAVRCDGAASFDDLARAVADARRAAARASARRRRPRTSRPRSAARGRAYAPVFQAGAVLGGAGDALARAASAAADARLDACLVAPAGVVLYDAKLFGAAAGGRLAAQVGRAVAAALADGARNAARTPLLGAEERRGVLALGDAPSPPWDAATTVYGSMVAAAARYPDDAALVAPGFFEDEGLAGADAAVTYAALLRGALPIAVYGVLSTGAYYVPVDPDYPESRRASMFDDAKPESVVSKPRSAPSRRPRATAGASSSSTSSTCWRAPRRRRRRARRRRTPSRALHFGTTGRPKGVVVPHLTLARRVAWFERRYGAGLRGGDRADGGARDGDDRRARIAAARARARVVLMKTPAFFGVSEWELFWPLTVGSTLAVLKADGERDPDYLARSAAKCGCTAAFFSPAQLGVLLELLAATPVTEGFAGDAANRAANAHLGALRLAFTCGEALPARVANACVAELPRALLVNIYGPTEADITFWEAPAARGAGAVAEPVACVPIGRPVDHVRVVVLNYDGSDVAPAGVPGELAFVGDVAGGYLERPEATAKAFSDAPPRALVRNAGDRCYKTGDVAKFGADGTLEFLGRVDHQVKLRGFRVELGEVDVALGAVPGVLGAATLLHGKGTDAKLVAYARPGDLDVPSVLKALRAKLPHYMVPSAIVALDDFPVTDRGKLDRKKLPEPTFGAGPDDDAPRDTRTWSPLEAALRQLFADALSVDVAKVGFDGDFEALGGNSLLAGRATNAIRRTLAGAAKIKGTAMYSHASVAKLAPVVAKLQIAAGFQPGDLASKTLLRRQSTVTQTDASRAHSPTSFWPLAAQAAGATGILALRYLDWPAWYGLWYLYLSLPKPVVFCCVPALLFATDALAFALAWLAQRATLGSPAACRAAVAAKPSGVPLYSKAYLDWWFAHQVQSIVTERLERSFHGTHLMTWYYRALGATIDGGALIDGRLLDPPLAHVGAYATVATGAELDAHFIRDGALCRRPCGVGAGGVAGVHAYVAPGRSVPPRAKAGPLSTTAAVGATDLATGLDPPSAAFRERRDAQLFWRSLLGVPLLYCLQALPYVPFVYVLEHVYIGLRSAVRGHPAVPKAPWLFWICYPWLWRVGFHECYFVVVVLFKRLVVGRFVEGTADATNKPLRRWLFERLVEAEAFEHCMRPCEVLCARYRLLGAKIGRRVHIDFFRCVEYDLVTVEDDVVFGSLVRIVPRDETLEDTDGGAARRVVVRREGNVLDHCVLLPGAVVGERAVLGTFSLAAAEQLFAPGAVATGNAAGRAVVLRKRPDADASAKVAATPLQKLEVEARRRHHSLPWFLGWNAANSLFALLVYPLRDVFETGIIATGYMLYWYDSWTGYYAYFACLPMLNLVSVFLHFLLVFLLKRFVLIGKYAVGDYGFYSPYHFAWALMMTLLAPIYPLLHAFHGTVFAAYFYRLMGADVDDTSTLLGKALEFDLLTVGPGASVGRLCDATCHTVENMVIKLAPVKIGARADVRSRAVVMPGGTLSDGATLLQNSLTLKGELAPPKTVWAGLPAEAVDADVLLVENDAPDADAAAPLLQPPDAAAAAFL</sequence>
<keyword evidence="2" id="KW-1133">Transmembrane helix</keyword>
<keyword evidence="3" id="KW-0732">Signal</keyword>
<keyword evidence="2" id="KW-0812">Transmembrane</keyword>
<keyword evidence="2" id="KW-0472">Membrane</keyword>
<feature type="compositionally biased region" description="Basic residues" evidence="1">
    <location>
        <begin position="130"/>
        <end position="144"/>
    </location>
</feature>